<sequence>MLERRGVCYHVVVPGALVNYLEDFSFTSLIRDHLPGFITHLLEELTNDTSRAYSSVQFMGAHYGSLKYSIWLGSPTLRPCSELSAVVAEDLNDFLQLTLRRELRAQGRQLNLFILNTLQVIEQPDLLLL</sequence>
<proteinExistence type="predicted"/>
<organism evidence="1">
    <name type="scientific">Human mastadenovirus D</name>
    <dbReference type="NCBI Taxonomy" id="130310"/>
    <lineage>
        <taxon>Viruses</taxon>
        <taxon>Varidnaviria</taxon>
        <taxon>Bamfordvirae</taxon>
        <taxon>Preplasmiviricota</taxon>
        <taxon>Polisuviricotina</taxon>
        <taxon>Pharingeaviricetes</taxon>
        <taxon>Rowavirales</taxon>
        <taxon>Adenoviridae</taxon>
        <taxon>Mastadenovirus</taxon>
        <taxon>Mastadenovirus dominans</taxon>
    </lineage>
</organism>
<dbReference type="EMBL" id="KY618677">
    <property type="protein sequence ID" value="ATU83149.1"/>
    <property type="molecule type" value="Genomic_DNA"/>
</dbReference>
<reference evidence="1" key="1">
    <citation type="journal article" date="2017" name="J. Gen. Virol.">
        <title>Three novel, multiple recombinant types of species of human mastadenovirus D (HAdV-D 73, 74 &amp; 75) isolated from diarrhoeal faeces of immunocompromised patients.</title>
        <authorList>
            <person name="Hage E."/>
            <person name="Dhingra A."/>
            <person name="Liebert U.G."/>
            <person name="Bergs S."/>
            <person name="Ganzenmueller T."/>
            <person name="Heim A."/>
        </authorList>
    </citation>
    <scope>NUCLEOTIDE SEQUENCE [LARGE SCALE GENOMIC DNA]</scope>
    <source>
        <strain evidence="1">Human/DEU/Leipzig/2015/74[P70H74F51]</strain>
    </source>
</reference>
<accession>A0A2D3I478</accession>
<dbReference type="Proteomes" id="UP000320276">
    <property type="component" value="Segment"/>
</dbReference>
<gene>
    <name evidence="1" type="primary">E4</name>
</gene>
<protein>
    <submittedName>
        <fullName evidence="1">Orf2</fullName>
    </submittedName>
</protein>
<evidence type="ECO:0000313" key="1">
    <source>
        <dbReference type="EMBL" id="ATU83149.1"/>
    </source>
</evidence>
<name>A0A2D3I478_9ADEN</name>